<dbReference type="Pfam" id="PF13354">
    <property type="entry name" value="Beta-lactamase2"/>
    <property type="match status" value="1"/>
</dbReference>
<organism evidence="8 9">
    <name type="scientific">Mycolicibacterium madagascariense</name>
    <dbReference type="NCBI Taxonomy" id="212765"/>
    <lineage>
        <taxon>Bacteria</taxon>
        <taxon>Bacillati</taxon>
        <taxon>Actinomycetota</taxon>
        <taxon>Actinomycetes</taxon>
        <taxon>Mycobacteriales</taxon>
        <taxon>Mycobacteriaceae</taxon>
        <taxon>Mycolicibacterium</taxon>
    </lineage>
</organism>
<sequence length="293" mass="30302">MTNSINRRTLLGVAMAGVGAVVTGSPAAAQGPRAQDALAQLEARARVRLGVFALDTATQASTGYRADERFLLCSTGKVLDVAAILKRSETDPGLLDRVITYGPSDVLAYAPVTSQHVTDGMTVAALCDAAITVSDNTAANLLVELLGGPPAVTAFARGIGDGVTRVDRLEPDLNVTTPGDPRDTSTPRQMALDLQTLVLGDGLADDSRQRLTDLLKANTTGAQTIRAGLPSDWVVGDKTGSGAQGEGNDVAVAWPPNRPPLLIAIYVAPVDPHLAADDVHRVIAEAARIASGS</sequence>
<dbReference type="Proteomes" id="UP000466517">
    <property type="component" value="Chromosome"/>
</dbReference>
<keyword evidence="9" id="KW-1185">Reference proteome</keyword>
<accession>A0A7I7XJK6</accession>
<evidence type="ECO:0000256" key="5">
    <source>
        <dbReference type="ARBA" id="ARBA00023251"/>
    </source>
</evidence>
<evidence type="ECO:0000256" key="4">
    <source>
        <dbReference type="ARBA" id="ARBA00022801"/>
    </source>
</evidence>
<name>A0A7I7XJK6_9MYCO</name>
<evidence type="ECO:0000256" key="2">
    <source>
        <dbReference type="ARBA" id="ARBA00012865"/>
    </source>
</evidence>
<protein>
    <recommendedName>
        <fullName evidence="3 6">Beta-lactamase</fullName>
        <ecNumber evidence="2 6">3.5.2.6</ecNumber>
    </recommendedName>
</protein>
<dbReference type="InterPro" id="IPR012338">
    <property type="entry name" value="Beta-lactam/transpept-like"/>
</dbReference>
<evidence type="ECO:0000313" key="8">
    <source>
        <dbReference type="EMBL" id="BBZ29389.1"/>
    </source>
</evidence>
<dbReference type="InterPro" id="IPR006311">
    <property type="entry name" value="TAT_signal"/>
</dbReference>
<dbReference type="InterPro" id="IPR000871">
    <property type="entry name" value="Beta-lactam_class-A"/>
</dbReference>
<dbReference type="PANTHER" id="PTHR35333:SF3">
    <property type="entry name" value="BETA-LACTAMASE-TYPE TRANSPEPTIDASE FOLD CONTAINING PROTEIN"/>
    <property type="match status" value="1"/>
</dbReference>
<dbReference type="GO" id="GO:0008800">
    <property type="term" value="F:beta-lactamase activity"/>
    <property type="evidence" value="ECO:0007669"/>
    <property type="project" value="UniProtKB-UniRule"/>
</dbReference>
<dbReference type="RefSeq" id="WP_163739889.1">
    <property type="nucleotide sequence ID" value="NZ_AP022610.1"/>
</dbReference>
<dbReference type="EC" id="3.5.2.6" evidence="2 6"/>
<dbReference type="EMBL" id="AP022610">
    <property type="protein sequence ID" value="BBZ29389.1"/>
    <property type="molecule type" value="Genomic_DNA"/>
</dbReference>
<dbReference type="Gene3D" id="3.40.710.10">
    <property type="entry name" value="DD-peptidase/beta-lactamase superfamily"/>
    <property type="match status" value="1"/>
</dbReference>
<dbReference type="GO" id="GO:0046677">
    <property type="term" value="P:response to antibiotic"/>
    <property type="evidence" value="ECO:0007669"/>
    <property type="project" value="UniProtKB-UniRule"/>
</dbReference>
<evidence type="ECO:0000256" key="1">
    <source>
        <dbReference type="ARBA" id="ARBA00009009"/>
    </source>
</evidence>
<gene>
    <name evidence="8" type="ORF">MMAD_36840</name>
</gene>
<dbReference type="SUPFAM" id="SSF56601">
    <property type="entry name" value="beta-lactamase/transpeptidase-like"/>
    <property type="match status" value="1"/>
</dbReference>
<keyword evidence="4 6" id="KW-0378">Hydrolase</keyword>
<evidence type="ECO:0000256" key="3">
    <source>
        <dbReference type="ARBA" id="ARBA00018879"/>
    </source>
</evidence>
<evidence type="ECO:0000259" key="7">
    <source>
        <dbReference type="Pfam" id="PF13354"/>
    </source>
</evidence>
<feature type="domain" description="Beta-lactamase class A catalytic" evidence="7">
    <location>
        <begin position="50"/>
        <end position="267"/>
    </location>
</feature>
<dbReference type="PROSITE" id="PS00146">
    <property type="entry name" value="BETA_LACTAMASE_A"/>
    <property type="match status" value="1"/>
</dbReference>
<dbReference type="AlphaFoldDB" id="A0A7I7XJK6"/>
<comment type="similarity">
    <text evidence="1 6">Belongs to the class-A beta-lactamase family.</text>
</comment>
<dbReference type="InterPro" id="IPR023650">
    <property type="entry name" value="Beta-lactam_class-A_AS"/>
</dbReference>
<dbReference type="PROSITE" id="PS51318">
    <property type="entry name" value="TAT"/>
    <property type="match status" value="1"/>
</dbReference>
<dbReference type="PANTHER" id="PTHR35333">
    <property type="entry name" value="BETA-LACTAMASE"/>
    <property type="match status" value="1"/>
</dbReference>
<keyword evidence="5 6" id="KW-0046">Antibiotic resistance</keyword>
<dbReference type="InterPro" id="IPR045155">
    <property type="entry name" value="Beta-lactam_cat"/>
</dbReference>
<dbReference type="NCBIfam" id="NF033103">
    <property type="entry name" value="bla_class_A"/>
    <property type="match status" value="1"/>
</dbReference>
<dbReference type="KEGG" id="mmag:MMAD_36840"/>
<dbReference type="GO" id="GO:0030655">
    <property type="term" value="P:beta-lactam antibiotic catabolic process"/>
    <property type="evidence" value="ECO:0007669"/>
    <property type="project" value="InterPro"/>
</dbReference>
<reference evidence="8 9" key="1">
    <citation type="journal article" date="2019" name="Emerg. Microbes Infect.">
        <title>Comprehensive subspecies identification of 175 nontuberculous mycobacteria species based on 7547 genomic profiles.</title>
        <authorList>
            <person name="Matsumoto Y."/>
            <person name="Kinjo T."/>
            <person name="Motooka D."/>
            <person name="Nabeya D."/>
            <person name="Jung N."/>
            <person name="Uechi K."/>
            <person name="Horii T."/>
            <person name="Iida T."/>
            <person name="Fujita J."/>
            <person name="Nakamura S."/>
        </authorList>
    </citation>
    <scope>NUCLEOTIDE SEQUENCE [LARGE SCALE GENOMIC DNA]</scope>
    <source>
        <strain evidence="8 9">JCM 13574</strain>
    </source>
</reference>
<dbReference type="PRINTS" id="PR00118">
    <property type="entry name" value="BLACTAMASEA"/>
</dbReference>
<evidence type="ECO:0000313" key="9">
    <source>
        <dbReference type="Proteomes" id="UP000466517"/>
    </source>
</evidence>
<proteinExistence type="inferred from homology"/>
<comment type="catalytic activity">
    <reaction evidence="6">
        <text>a beta-lactam + H2O = a substituted beta-amino acid</text>
        <dbReference type="Rhea" id="RHEA:20401"/>
        <dbReference type="ChEBI" id="CHEBI:15377"/>
        <dbReference type="ChEBI" id="CHEBI:35627"/>
        <dbReference type="ChEBI" id="CHEBI:140347"/>
        <dbReference type="EC" id="3.5.2.6"/>
    </reaction>
</comment>
<evidence type="ECO:0000256" key="6">
    <source>
        <dbReference type="RuleBase" id="RU361140"/>
    </source>
</evidence>